<keyword evidence="5" id="KW-1185">Reference proteome</keyword>
<comment type="caution">
    <text evidence="4">The sequence shown here is derived from an EMBL/GenBank/DDBJ whole genome shotgun (WGS) entry which is preliminary data.</text>
</comment>
<evidence type="ECO:0000256" key="2">
    <source>
        <dbReference type="SAM" id="MobiDB-lite"/>
    </source>
</evidence>
<accession>A0A1H1GT24</accession>
<evidence type="ECO:0000313" key="4">
    <source>
        <dbReference type="EMBL" id="TWR63486.1"/>
    </source>
</evidence>
<sequence>MPSPALPENLTAQVVSQQFAGLATLETIIRPLLLRAINERYPSLAIDLSLTQLAIPQPSGGWKLQPLIDVVYQYLCSNGPLDFSDVNDTAYYLSDAPPKRLKLPGTTAEKLDMKVIEDVIRELPATLPIALQDALIHFWNEDADNGVTRWRWLSDMLRSTLQAAALGQPALDEIARQTLDQLTTTPDRAQRMARHGEHAVMAYGIETTLHNKGQSARLLPEHLLLTRVINGQAPVLLCTPSGRVEHFTSQDDFTTAWEQRISAQYQAQTITCNRYEPEGSIFDHQAAIILNQQLENLADLNLPLNQSPATLQALYREFTDPGRYFIDAPPDRLPHLRTVRALMPDPLRDALPADRSRYRQYSLALASAKQRAQGRTFLSDIDDIHTYTVRALQQALQREAARAAAPAPQATLHPDDVTLTFVVAAGYPGGAGIVEHVNMSLTELAINNLSARPSGQLSIAHRHGAVLPDWLTAEYLTGSDGLIEQVDIGKHYPQRLKQALLSDTPDAQRREVLFTDQQRVQLPLLALELSLQGAAGVTPQGASMVDALMQPESTDQHVNNHPVAIRHLAFLRAPGAPADTVSAMYLIEYQNLESGPHLLYRPLYAEPLREFANRAALFEAIAEPGALQTSVLTWLPDNVRPIYDRGGFRQPHYVRFGQGDEFAPLHTPQPATLARNGLNDELQQCLVTGQLMRYLFSDHARALVDQAERASVSNNESRWQVLMEGASLLFGSLLVPVLRGPAMLTGWLLTMFASVTRDVQALSSQNPLDREQGAIDLLLSVAMALLDFPSVQARRPPLAAAIRQRALHAPVPRRDASRWPPLPSPQHRQGTVALAGELPRDNRTALDFSFAQARQRLTPSQRMRLAAFKVATPPALPQPVLNGPRRGLYLIENHWYAQIEGDLFRVVLDDDASVVIVDRADSKRRGPYLRTNAQGVWSVDTRLRLHGGMPPKRIAAERQRKALRISELRGDYEQMLANQQERQRTVDAAQAAMEDAEQNARFSEVQRANVRKHFDDALKTQTRDYLKILNSAQERNELNIPLPLKNTLVLLENTINNTRKHVVIAEADRRALYRAHPRFTREGAALYLAVLSEPMGYRQFLHQMLDINDRSIRGLESTDRHLEQLFNLGSSGADVFKRLTQGRPNEISALAIKDLQIRCLKRLIVKDIQHPLFIALDTIVEPLQQHVRTHSELNRLELSASDRLSVLESLVEHYGRALDSLQGLGIVDAGVLDPTYNSKLFTLLDELYQDVTRRLANEVKPPAQTSRRPPRRPVAVTGRPAKKVIRTRKKATLIGEVKPVGNVEMVEVRDEANDQLLGMYSQDGEDWVEFVEATPAQSPAAPREFGLVKGKARKLLAMVEEHLRRGDDYTKICKHPQEIEEILQYEAVRYDKLATELDRLVQAQAESARTAADQTLVTDLREAGRRLSARGKALRIQLSLELPPTHGNLEYLIGEKQVSVSRWNARFQLKGERRDFIQEYAVNDQQGNPLWFAHFHYPAANTPKAGYTAAHLKTRAQQTQSYYSLLAQAQSPQTVVDVHRGLIGKALAERWFLSLEP</sequence>
<evidence type="ECO:0000256" key="1">
    <source>
        <dbReference type="SAM" id="Coils"/>
    </source>
</evidence>
<keyword evidence="1" id="KW-0175">Coiled coil</keyword>
<proteinExistence type="predicted"/>
<feature type="coiled-coil region" evidence="1">
    <location>
        <begin position="979"/>
        <end position="1006"/>
    </location>
</feature>
<reference evidence="3 5" key="1">
    <citation type="submission" date="2016-10" db="EMBL/GenBank/DDBJ databases">
        <authorList>
            <person name="Varghese N."/>
            <person name="Submissions S."/>
        </authorList>
    </citation>
    <scope>NUCLEOTIDE SEQUENCE [LARGE SCALE GENOMIC DNA]</scope>
    <source>
        <strain evidence="3 5">BS2976</strain>
    </source>
</reference>
<dbReference type="OrthoDB" id="7003488at2"/>
<name>A0A1H1GT24_9PSED</name>
<reference evidence="4 6" key="2">
    <citation type="submission" date="2019-06" db="EMBL/GenBank/DDBJ databases">
        <title>Pseudomonas bimorpha sp. nov. isolated from bovine raw milk and skim milk concentrate.</title>
        <authorList>
            <person name="Hofmann K."/>
            <person name="Huptas C."/>
            <person name="Doll E."/>
            <person name="Scherer S."/>
            <person name="Wenning M."/>
        </authorList>
    </citation>
    <scope>NUCLEOTIDE SEQUENCE [LARGE SCALE GENOMIC DNA]</scope>
    <source>
        <strain evidence="4 6">DSM 17515</strain>
    </source>
</reference>
<evidence type="ECO:0000313" key="3">
    <source>
        <dbReference type="EMBL" id="SDR16330.1"/>
    </source>
</evidence>
<dbReference type="Proteomes" id="UP000198740">
    <property type="component" value="Unassembled WGS sequence"/>
</dbReference>
<dbReference type="RefSeq" id="WP_090403452.1">
    <property type="nucleotide sequence ID" value="NZ_FNKM01000002.1"/>
</dbReference>
<gene>
    <name evidence="4" type="ORF">FIV39_22350</name>
    <name evidence="3" type="ORF">SAMN04490186_3711</name>
</gene>
<organism evidence="4 6">
    <name type="scientific">Pseudomonas grimontii</name>
    <dbReference type="NCBI Taxonomy" id="129847"/>
    <lineage>
        <taxon>Bacteria</taxon>
        <taxon>Pseudomonadati</taxon>
        <taxon>Pseudomonadota</taxon>
        <taxon>Gammaproteobacteria</taxon>
        <taxon>Pseudomonadales</taxon>
        <taxon>Pseudomonadaceae</taxon>
        <taxon>Pseudomonas</taxon>
    </lineage>
</organism>
<dbReference type="EMBL" id="VFES01000015">
    <property type="protein sequence ID" value="TWR63486.1"/>
    <property type="molecule type" value="Genomic_DNA"/>
</dbReference>
<dbReference type="EMBL" id="FNKM01000002">
    <property type="protein sequence ID" value="SDR16330.1"/>
    <property type="molecule type" value="Genomic_DNA"/>
</dbReference>
<evidence type="ECO:0000313" key="6">
    <source>
        <dbReference type="Proteomes" id="UP000317267"/>
    </source>
</evidence>
<feature type="region of interest" description="Disordered" evidence="2">
    <location>
        <begin position="809"/>
        <end position="828"/>
    </location>
</feature>
<dbReference type="Proteomes" id="UP000317267">
    <property type="component" value="Unassembled WGS sequence"/>
</dbReference>
<evidence type="ECO:0000313" key="5">
    <source>
        <dbReference type="Proteomes" id="UP000198740"/>
    </source>
</evidence>
<protein>
    <submittedName>
        <fullName evidence="4">Uncharacterized protein</fullName>
    </submittedName>
</protein>